<keyword evidence="4 8" id="KW-0540">Nuclease</keyword>
<dbReference type="Proteomes" id="UP001162541">
    <property type="component" value="Chromosome 3"/>
</dbReference>
<dbReference type="PANTHER" id="PTHR10954:SF7">
    <property type="entry name" value="RIBONUCLEASE H2 SUBUNIT A"/>
    <property type="match status" value="1"/>
</dbReference>
<dbReference type="GO" id="GO:0003723">
    <property type="term" value="F:RNA binding"/>
    <property type="evidence" value="ECO:0007669"/>
    <property type="project" value="UniProtKB-UniRule"/>
</dbReference>
<comment type="cofactor">
    <cofactor evidence="2">
        <name>Mg(2+)</name>
        <dbReference type="ChEBI" id="CHEBI:18420"/>
    </cofactor>
</comment>
<dbReference type="InterPro" id="IPR024567">
    <property type="entry name" value="RNase_HII/HIII_dom"/>
</dbReference>
<feature type="binding site" evidence="8">
    <location>
        <position position="25"/>
    </location>
    <ligand>
        <name>a divalent metal cation</name>
        <dbReference type="ChEBI" id="CHEBI:60240"/>
    </ligand>
</feature>
<keyword evidence="6 8" id="KW-0255">Endonuclease</keyword>
<dbReference type="Gene3D" id="1.10.10.460">
    <property type="entry name" value="Ribonuclease hii. Domain 2"/>
    <property type="match status" value="1"/>
</dbReference>
<evidence type="ECO:0000256" key="2">
    <source>
        <dbReference type="ARBA" id="ARBA00001946"/>
    </source>
</evidence>
<evidence type="ECO:0000256" key="4">
    <source>
        <dbReference type="ARBA" id="ARBA00022722"/>
    </source>
</evidence>
<keyword evidence="7 8" id="KW-0378">Hydrolase</keyword>
<dbReference type="FunFam" id="3.30.420.10:FF:000016">
    <property type="entry name" value="Ribonuclease"/>
    <property type="match status" value="1"/>
</dbReference>
<dbReference type="FunFam" id="1.10.10.460:FF:000001">
    <property type="entry name" value="Ribonuclease"/>
    <property type="match status" value="1"/>
</dbReference>
<dbReference type="GO" id="GO:0004523">
    <property type="term" value="F:RNA-DNA hybrid ribonuclease activity"/>
    <property type="evidence" value="ECO:0007669"/>
    <property type="project" value="UniProtKB-UniRule"/>
</dbReference>
<evidence type="ECO:0000256" key="9">
    <source>
        <dbReference type="RuleBase" id="RU003515"/>
    </source>
</evidence>
<protein>
    <recommendedName>
        <fullName evidence="9">Ribonuclease</fullName>
        <ecNumber evidence="9">3.1.26.4</ecNumber>
    </recommendedName>
</protein>
<dbReference type="NCBIfam" id="TIGR00729">
    <property type="entry name" value="ribonuclease HII"/>
    <property type="match status" value="1"/>
</dbReference>
<dbReference type="Gene3D" id="3.30.420.10">
    <property type="entry name" value="Ribonuclease H-like superfamily/Ribonuclease H"/>
    <property type="match status" value="1"/>
</dbReference>
<dbReference type="Proteomes" id="UP000077202">
    <property type="component" value="Unassembled WGS sequence"/>
</dbReference>
<comment type="cofactor">
    <cofactor evidence="8">
        <name>Mn(2+)</name>
        <dbReference type="ChEBI" id="CHEBI:29035"/>
    </cofactor>
    <cofactor evidence="8">
        <name>Mg(2+)</name>
        <dbReference type="ChEBI" id="CHEBI:18420"/>
    </cofactor>
    <text evidence="8">Manganese or magnesium. Binds 1 divalent metal ion per monomer in the absence of substrate. May bind a second metal ion after substrate binding.</text>
</comment>
<keyword evidence="13" id="KW-1185">Reference proteome</keyword>
<evidence type="ECO:0000256" key="3">
    <source>
        <dbReference type="ARBA" id="ARBA00007058"/>
    </source>
</evidence>
<gene>
    <name evidence="12" type="ORF">AXG93_1356s1030</name>
    <name evidence="11" type="ORF">Mp_3g05810</name>
</gene>
<evidence type="ECO:0000313" key="12">
    <source>
        <dbReference type="EMBL" id="OAE35601.1"/>
    </source>
</evidence>
<dbReference type="SUPFAM" id="SSF53098">
    <property type="entry name" value="Ribonuclease H-like"/>
    <property type="match status" value="1"/>
</dbReference>
<evidence type="ECO:0000313" key="13">
    <source>
        <dbReference type="Proteomes" id="UP000077202"/>
    </source>
</evidence>
<evidence type="ECO:0000313" key="11">
    <source>
        <dbReference type="EMBL" id="BBN04575.1"/>
    </source>
</evidence>
<dbReference type="EMBL" id="LVLJ01000111">
    <property type="protein sequence ID" value="OAE35601.1"/>
    <property type="molecule type" value="Genomic_DNA"/>
</dbReference>
<feature type="binding site" evidence="8">
    <location>
        <position position="131"/>
    </location>
    <ligand>
        <name>a divalent metal cation</name>
        <dbReference type="ChEBI" id="CHEBI:60240"/>
    </ligand>
</feature>
<comment type="similarity">
    <text evidence="3">Belongs to the RNase HII family. Eukaryotic subfamily.</text>
</comment>
<evidence type="ECO:0000256" key="6">
    <source>
        <dbReference type="ARBA" id="ARBA00022759"/>
    </source>
</evidence>
<evidence type="ECO:0000256" key="5">
    <source>
        <dbReference type="ARBA" id="ARBA00022723"/>
    </source>
</evidence>
<dbReference type="InterPro" id="IPR023160">
    <property type="entry name" value="RNase_HII_hlx-loop-hlx_cap_dom"/>
</dbReference>
<accession>A0A176WSL4</accession>
<comment type="function">
    <text evidence="9">Endonuclease that specifically degrades the RNA of RNA-DNA hybrids.</text>
</comment>
<reference evidence="14" key="3">
    <citation type="journal article" date="2020" name="Curr. Biol.">
        <title>Chromatin organization in early land plants reveals an ancestral association between H3K27me3, transposons, and constitutive heterochromatin.</title>
        <authorList>
            <person name="Montgomery S.A."/>
            <person name="Tanizawa Y."/>
            <person name="Galik B."/>
            <person name="Wang N."/>
            <person name="Ito T."/>
            <person name="Mochizuki T."/>
            <person name="Akimcheva S."/>
            <person name="Bowman J.L."/>
            <person name="Cognat V."/>
            <person name="Marechal-Drouard L."/>
            <person name="Ekker H."/>
            <person name="Hong S.F."/>
            <person name="Kohchi T."/>
            <person name="Lin S.S."/>
            <person name="Liu L.D."/>
            <person name="Nakamura Y."/>
            <person name="Valeeva L.R."/>
            <person name="Shakirov E.V."/>
            <person name="Shippen D.E."/>
            <person name="Wei W.L."/>
            <person name="Yagura M."/>
            <person name="Yamaoka S."/>
            <person name="Yamato K.T."/>
            <person name="Liu C."/>
            <person name="Berger F."/>
        </authorList>
    </citation>
    <scope>NUCLEOTIDE SEQUENCE [LARGE SCALE GENOMIC DNA]</scope>
    <source>
        <strain evidence="14">Tak-1</strain>
    </source>
</reference>
<dbReference type="AlphaFoldDB" id="A0A176WSL4"/>
<keyword evidence="5 8" id="KW-0479">Metal-binding</keyword>
<dbReference type="GO" id="GO:0043137">
    <property type="term" value="P:DNA replication, removal of RNA primer"/>
    <property type="evidence" value="ECO:0007669"/>
    <property type="project" value="TreeGrafter"/>
</dbReference>
<sequence length="286" mass="31872">MVESGDSTASLPTWASEPCIMGIDEAGRGPVLGPMVYGCAFCAMSEKKRIASLQFADSKTLTEQKREDLFESIQADDTIGWFVDVIDPRELSAKMLKRNRQSLNVISYESAMGLITRTLNEGYSLSEVYVDTVGDSEKYQARLTQKFPGIAFTVTKKADSLFPIVSAASIVAKVTRDRALKNWAMTEVGTDTGRKFGSGYPGDPDTKTWLQENKDPVFGFPSIVRFSWSTCIPIIAEGGVEVYWEADEDEDEMPKRKSRTVDVESSAALRHPYFRSRQLQQVTTRL</sequence>
<dbReference type="InterPro" id="IPR012337">
    <property type="entry name" value="RNaseH-like_sf"/>
</dbReference>
<dbReference type="CDD" id="cd07181">
    <property type="entry name" value="RNase_HII_eukaryota_like"/>
    <property type="match status" value="1"/>
</dbReference>
<dbReference type="InterPro" id="IPR001352">
    <property type="entry name" value="RNase_HII/HIII"/>
</dbReference>
<reference evidence="11" key="2">
    <citation type="journal article" date="2019" name="Curr. Biol.">
        <title>Chromatin organization in early land plants reveals an ancestral association between H3K27me3, transposons, and constitutive heterochromatin.</title>
        <authorList>
            <person name="Montgomery S.A."/>
            <person name="Tanizawa Y."/>
            <person name="Galik B."/>
            <person name="Wang N."/>
            <person name="Ito T."/>
            <person name="Mochizuki T."/>
            <person name="Akimcheva S."/>
            <person name="Bowman J."/>
            <person name="Cognat V."/>
            <person name="Drouard L."/>
            <person name="Ekker H."/>
            <person name="Houng S."/>
            <person name="Kohchi T."/>
            <person name="Lin S."/>
            <person name="Liu L.D."/>
            <person name="Nakamura Y."/>
            <person name="Valeeva L.R."/>
            <person name="Shakirov E.V."/>
            <person name="Shippen D.E."/>
            <person name="Wei W."/>
            <person name="Yagura M."/>
            <person name="Yamaoka S."/>
            <person name="Yamato K.T."/>
            <person name="Liu C."/>
            <person name="Berger F."/>
        </authorList>
    </citation>
    <scope>NUCLEOTIDE SEQUENCE [LARGE SCALE GENOMIC DNA]</scope>
    <source>
        <strain evidence="11">Tak-1</strain>
    </source>
</reference>
<evidence type="ECO:0000313" key="14">
    <source>
        <dbReference type="Proteomes" id="UP001162541"/>
    </source>
</evidence>
<reference evidence="12 13" key="1">
    <citation type="submission" date="2016-03" db="EMBL/GenBank/DDBJ databases">
        <title>Mechanisms controlling the formation of the plant cell surface in tip-growing cells are functionally conserved among land plants.</title>
        <authorList>
            <person name="Honkanen S."/>
            <person name="Jones V.A."/>
            <person name="Morieri G."/>
            <person name="Champion C."/>
            <person name="Hetherington A.J."/>
            <person name="Kelly S."/>
            <person name="Saint-Marcoux D."/>
            <person name="Proust H."/>
            <person name="Prescott H."/>
            <person name="Dolan L."/>
        </authorList>
    </citation>
    <scope>NUCLEOTIDE SEQUENCE [LARGE SCALE GENOMIC DNA]</scope>
    <source>
        <strain evidence="13">cv. Tak-1 and cv. Tak-2</strain>
        <tissue evidence="12">Whole gametophyte</tissue>
    </source>
</reference>
<dbReference type="EC" id="3.1.26.4" evidence="9"/>
<evidence type="ECO:0000256" key="8">
    <source>
        <dbReference type="PROSITE-ProRule" id="PRU01319"/>
    </source>
</evidence>
<feature type="domain" description="RNase H type-2" evidence="10">
    <location>
        <begin position="18"/>
        <end position="240"/>
    </location>
</feature>
<feature type="binding site" evidence="8">
    <location>
        <position position="24"/>
    </location>
    <ligand>
        <name>a divalent metal cation</name>
        <dbReference type="ChEBI" id="CHEBI:60240"/>
    </ligand>
</feature>
<dbReference type="GO" id="GO:0032299">
    <property type="term" value="C:ribonuclease H2 complex"/>
    <property type="evidence" value="ECO:0007669"/>
    <property type="project" value="TreeGrafter"/>
</dbReference>
<dbReference type="PANTHER" id="PTHR10954">
    <property type="entry name" value="RIBONUCLEASE H2 SUBUNIT A"/>
    <property type="match status" value="1"/>
</dbReference>
<proteinExistence type="inferred from homology"/>
<evidence type="ECO:0000259" key="10">
    <source>
        <dbReference type="PROSITE" id="PS51975"/>
    </source>
</evidence>
<dbReference type="InterPro" id="IPR004649">
    <property type="entry name" value="RNase_H2_suA"/>
</dbReference>
<dbReference type="PROSITE" id="PS51975">
    <property type="entry name" value="RNASE_H_2"/>
    <property type="match status" value="1"/>
</dbReference>
<name>A0A176WSL4_MARPO</name>
<comment type="catalytic activity">
    <reaction evidence="1 8 9">
        <text>Endonucleolytic cleavage to 5'-phosphomonoester.</text>
        <dbReference type="EC" id="3.1.26.4"/>
    </reaction>
</comment>
<dbReference type="GO" id="GO:0046872">
    <property type="term" value="F:metal ion binding"/>
    <property type="evidence" value="ECO:0007669"/>
    <property type="project" value="UniProtKB-KW"/>
</dbReference>
<evidence type="ECO:0000256" key="1">
    <source>
        <dbReference type="ARBA" id="ARBA00000077"/>
    </source>
</evidence>
<evidence type="ECO:0000256" key="7">
    <source>
        <dbReference type="ARBA" id="ARBA00022801"/>
    </source>
</evidence>
<dbReference type="GO" id="GO:0006298">
    <property type="term" value="P:mismatch repair"/>
    <property type="evidence" value="ECO:0007669"/>
    <property type="project" value="TreeGrafter"/>
</dbReference>
<organism evidence="12 13">
    <name type="scientific">Marchantia polymorpha subsp. ruderalis</name>
    <dbReference type="NCBI Taxonomy" id="1480154"/>
    <lineage>
        <taxon>Eukaryota</taxon>
        <taxon>Viridiplantae</taxon>
        <taxon>Streptophyta</taxon>
        <taxon>Embryophyta</taxon>
        <taxon>Marchantiophyta</taxon>
        <taxon>Marchantiopsida</taxon>
        <taxon>Marchantiidae</taxon>
        <taxon>Marchantiales</taxon>
        <taxon>Marchantiaceae</taxon>
        <taxon>Marchantia</taxon>
    </lineage>
</organism>
<dbReference type="Pfam" id="PF01351">
    <property type="entry name" value="RNase_HII"/>
    <property type="match status" value="1"/>
</dbReference>
<dbReference type="EMBL" id="AP019868">
    <property type="protein sequence ID" value="BBN04575.1"/>
    <property type="molecule type" value="Genomic_DNA"/>
</dbReference>
<dbReference type="InterPro" id="IPR036397">
    <property type="entry name" value="RNaseH_sf"/>
</dbReference>